<dbReference type="SUPFAM" id="SSF56784">
    <property type="entry name" value="HAD-like"/>
    <property type="match status" value="1"/>
</dbReference>
<dbReference type="AlphaFoldDB" id="A0ABC9YMP5"/>
<dbReference type="GO" id="GO:0016787">
    <property type="term" value="F:hydrolase activity"/>
    <property type="evidence" value="ECO:0007669"/>
    <property type="project" value="UniProtKB-KW"/>
</dbReference>
<dbReference type="PANTHER" id="PTHR46470">
    <property type="entry name" value="N-ACYLNEURAMINATE-9-PHOSPHATASE"/>
    <property type="match status" value="1"/>
</dbReference>
<evidence type="ECO:0000256" key="3">
    <source>
        <dbReference type="ARBA" id="ARBA00022842"/>
    </source>
</evidence>
<keyword evidence="2" id="KW-0378">Hydrolase</keyword>
<dbReference type="GO" id="GO:0044281">
    <property type="term" value="P:small molecule metabolic process"/>
    <property type="evidence" value="ECO:0007669"/>
    <property type="project" value="UniProtKB-ARBA"/>
</dbReference>
<dbReference type="Pfam" id="PF00702">
    <property type="entry name" value="Hydrolase"/>
    <property type="match status" value="1"/>
</dbReference>
<reference evidence="6" key="1">
    <citation type="submission" date="2015-07" db="EMBL/GenBank/DDBJ databases">
        <title>Nocardia seriolae U-1 whole genome shotgun sequence.</title>
        <authorList>
            <person name="Imajoh M."/>
            <person name="Fukumoto Y."/>
            <person name="Sukeda M."/>
            <person name="Yamane J."/>
            <person name="Yamasaki K."/>
            <person name="Shimizu M."/>
            <person name="Ohnishi K."/>
            <person name="Oshima S."/>
        </authorList>
    </citation>
    <scope>NUCLEOTIDE SEQUENCE [LARGE SCALE GENOMIC DNA]</scope>
    <source>
        <strain evidence="6">U-1</strain>
    </source>
</reference>
<name>A0ABC9YMP5_9NOCA</name>
<proteinExistence type="predicted"/>
<comment type="cofactor">
    <cofactor evidence="1">
        <name>Mg(2+)</name>
        <dbReference type="ChEBI" id="CHEBI:18420"/>
    </cofactor>
</comment>
<keyword evidence="3" id="KW-0460">Magnesium</keyword>
<dbReference type="SFLD" id="SFLDG01129">
    <property type="entry name" value="C1.5:_HAD__Beta-PGM__Phosphata"/>
    <property type="match status" value="1"/>
</dbReference>
<evidence type="ECO:0000313" key="5">
    <source>
        <dbReference type="EMBL" id="GAP26656.1"/>
    </source>
</evidence>
<evidence type="ECO:0000313" key="6">
    <source>
        <dbReference type="Proteomes" id="UP000037179"/>
    </source>
</evidence>
<dbReference type="InterPro" id="IPR036412">
    <property type="entry name" value="HAD-like_sf"/>
</dbReference>
<reference evidence="4 7" key="3">
    <citation type="submission" date="2016-10" db="EMBL/GenBank/DDBJ databases">
        <title>Genome sequence of Nocardia seriolae strain EM150506, isolated from Anguila japonica.</title>
        <authorList>
            <person name="Han H.-J."/>
        </authorList>
    </citation>
    <scope>NUCLEOTIDE SEQUENCE [LARGE SCALE GENOMIC DNA]</scope>
    <source>
        <strain evidence="4 7">EM150506</strain>
    </source>
</reference>
<dbReference type="NCBIfam" id="TIGR01549">
    <property type="entry name" value="HAD-SF-IA-v1"/>
    <property type="match status" value="1"/>
</dbReference>
<dbReference type="SFLD" id="SFLDS00003">
    <property type="entry name" value="Haloacid_Dehalogenase"/>
    <property type="match status" value="1"/>
</dbReference>
<gene>
    <name evidence="4" type="ORF">NS506_05179</name>
    <name evidence="5" type="ORF">NSK11_contig00008-0027</name>
</gene>
<accession>A0ABC9YMP5</accession>
<protein>
    <submittedName>
        <fullName evidence="4">Haloacid dehalogenase-like hydrolase domain-containing protein</fullName>
    </submittedName>
</protein>
<dbReference type="EMBL" id="BBYQ01000008">
    <property type="protein sequence ID" value="GAP26656.1"/>
    <property type="molecule type" value="Genomic_DNA"/>
</dbReference>
<reference evidence="5 6" key="2">
    <citation type="journal article" date="2016" name="Genome Announc.">
        <title>Draft Genome Sequence of Erythromycin- and Oxytetracycline-Sensitive Nocardia seriolae Strain U-1 (NBRC 110359).</title>
        <authorList>
            <person name="Imajoh M."/>
            <person name="Sukeda M."/>
            <person name="Shimizu M."/>
            <person name="Yamane J."/>
            <person name="Ohnishi K."/>
            <person name="Oshima S."/>
        </authorList>
    </citation>
    <scope>NUCLEOTIDE SEQUENCE [LARGE SCALE GENOMIC DNA]</scope>
    <source>
        <strain evidence="5 6">U-1</strain>
    </source>
</reference>
<dbReference type="RefSeq" id="WP_033085418.1">
    <property type="nucleotide sequence ID" value="NZ_AP017900.1"/>
</dbReference>
<dbReference type="GeneID" id="93374443"/>
<evidence type="ECO:0000256" key="1">
    <source>
        <dbReference type="ARBA" id="ARBA00001946"/>
    </source>
</evidence>
<sequence>MSIRGVLFDVDDTLVDYSATVRIAIVAHLAAEGILDRFESPGSAVDRWRVIEEEEEYPRFLTGELTFKGQQLVRTRRFLAEAEVVSEDPAAWFARYAAQRDTAWAAFPDAAPVLRALDGRVRLGVISNASRPYQIGKLRTVGLLRHFGDAVLCSDEFGAAKPDPAIFHTGCEMLGLPPEQVAYVGDRYDVDALGARDAGLRAYWLDRAGLGGDTHDRVTVIRSLAELDSPVAGP</sequence>
<dbReference type="InterPro" id="IPR023214">
    <property type="entry name" value="HAD_sf"/>
</dbReference>
<evidence type="ECO:0000256" key="2">
    <source>
        <dbReference type="ARBA" id="ARBA00022801"/>
    </source>
</evidence>
<keyword evidence="6" id="KW-1185">Reference proteome</keyword>
<dbReference type="InterPro" id="IPR051400">
    <property type="entry name" value="HAD-like_hydrolase"/>
</dbReference>
<dbReference type="Gene3D" id="1.20.120.1600">
    <property type="match status" value="1"/>
</dbReference>
<dbReference type="KEGG" id="nsr:NS506_05179"/>
<dbReference type="PRINTS" id="PR00413">
    <property type="entry name" value="HADHALOGNASE"/>
</dbReference>
<evidence type="ECO:0000313" key="7">
    <source>
        <dbReference type="Proteomes" id="UP000180166"/>
    </source>
</evidence>
<dbReference type="Proteomes" id="UP000180166">
    <property type="component" value="Chromosome"/>
</dbReference>
<dbReference type="InterPro" id="IPR006439">
    <property type="entry name" value="HAD-SF_hydro_IA"/>
</dbReference>
<evidence type="ECO:0000313" key="4">
    <source>
        <dbReference type="EMBL" id="APA99225.1"/>
    </source>
</evidence>
<dbReference type="EMBL" id="CP017839">
    <property type="protein sequence ID" value="APA99225.1"/>
    <property type="molecule type" value="Genomic_DNA"/>
</dbReference>
<dbReference type="Gene3D" id="3.40.50.1000">
    <property type="entry name" value="HAD superfamily/HAD-like"/>
    <property type="match status" value="1"/>
</dbReference>
<dbReference type="Proteomes" id="UP000037179">
    <property type="component" value="Unassembled WGS sequence"/>
</dbReference>
<dbReference type="PANTHER" id="PTHR46470:SF4">
    <property type="entry name" value="5-AMINO-6-(5-PHOSPHO-D-RIBITYLAMINO)URACIL PHOSPHATASE YIGB"/>
    <property type="match status" value="1"/>
</dbReference>
<organism evidence="5 6">
    <name type="scientific">Nocardia seriolae</name>
    <dbReference type="NCBI Taxonomy" id="37332"/>
    <lineage>
        <taxon>Bacteria</taxon>
        <taxon>Bacillati</taxon>
        <taxon>Actinomycetota</taxon>
        <taxon>Actinomycetes</taxon>
        <taxon>Mycobacteriales</taxon>
        <taxon>Nocardiaceae</taxon>
        <taxon>Nocardia</taxon>
    </lineage>
</organism>